<protein>
    <recommendedName>
        <fullName evidence="4">TIR domain-containing protein</fullName>
    </recommendedName>
</protein>
<dbReference type="PROSITE" id="PS50104">
    <property type="entry name" value="TIR"/>
    <property type="match status" value="1"/>
</dbReference>
<dbReference type="SUPFAM" id="SSF46785">
    <property type="entry name" value="Winged helix' DNA-binding domain"/>
    <property type="match status" value="1"/>
</dbReference>
<keyword evidence="6" id="KW-1185">Reference proteome</keyword>
<dbReference type="InterPro" id="IPR044974">
    <property type="entry name" value="Disease_R_plants"/>
</dbReference>
<dbReference type="SMART" id="SM00255">
    <property type="entry name" value="TIR"/>
    <property type="match status" value="1"/>
</dbReference>
<feature type="domain" description="TIR" evidence="4">
    <location>
        <begin position="14"/>
        <end position="178"/>
    </location>
</feature>
<dbReference type="Gene3D" id="1.10.8.430">
    <property type="entry name" value="Helical domain of apoptotic protease-activating factors"/>
    <property type="match status" value="1"/>
</dbReference>
<dbReference type="Gene3D" id="3.40.50.10140">
    <property type="entry name" value="Toll/interleukin-1 receptor homology (TIR) domain"/>
    <property type="match status" value="1"/>
</dbReference>
<dbReference type="PANTHER" id="PTHR11017">
    <property type="entry name" value="LEUCINE-RICH REPEAT-CONTAINING PROTEIN"/>
    <property type="match status" value="1"/>
</dbReference>
<dbReference type="SUPFAM" id="SSF52058">
    <property type="entry name" value="L domain-like"/>
    <property type="match status" value="1"/>
</dbReference>
<dbReference type="InterPro" id="IPR000157">
    <property type="entry name" value="TIR_dom"/>
</dbReference>
<dbReference type="PANTHER" id="PTHR11017:SF570">
    <property type="entry name" value="DISEASE RESISTANCE PROTEIN (TIR-NBS CLASS)-RELATED"/>
    <property type="match status" value="1"/>
</dbReference>
<dbReference type="GO" id="GO:0006952">
    <property type="term" value="P:defense response"/>
    <property type="evidence" value="ECO:0007669"/>
    <property type="project" value="UniProtKB-KW"/>
</dbReference>
<dbReference type="InterPro" id="IPR032675">
    <property type="entry name" value="LRR_dom_sf"/>
</dbReference>
<organism evidence="5 6">
    <name type="scientific">Eucalyptus globulus</name>
    <name type="common">Tasmanian blue gum</name>
    <dbReference type="NCBI Taxonomy" id="34317"/>
    <lineage>
        <taxon>Eukaryota</taxon>
        <taxon>Viridiplantae</taxon>
        <taxon>Streptophyta</taxon>
        <taxon>Embryophyta</taxon>
        <taxon>Tracheophyta</taxon>
        <taxon>Spermatophyta</taxon>
        <taxon>Magnoliopsida</taxon>
        <taxon>eudicotyledons</taxon>
        <taxon>Gunneridae</taxon>
        <taxon>Pentapetalae</taxon>
        <taxon>rosids</taxon>
        <taxon>malvids</taxon>
        <taxon>Myrtales</taxon>
        <taxon>Myrtaceae</taxon>
        <taxon>Myrtoideae</taxon>
        <taxon>Eucalypteae</taxon>
        <taxon>Eucalyptus</taxon>
    </lineage>
</organism>
<keyword evidence="2" id="KW-0677">Repeat</keyword>
<evidence type="ECO:0000256" key="1">
    <source>
        <dbReference type="ARBA" id="ARBA00022614"/>
    </source>
</evidence>
<reference evidence="5 6" key="1">
    <citation type="submission" date="2024-11" db="EMBL/GenBank/DDBJ databases">
        <title>Chromosome-level genome assembly of Eucalyptus globulus Labill. provides insights into its genome evolution.</title>
        <authorList>
            <person name="Li X."/>
        </authorList>
    </citation>
    <scope>NUCLEOTIDE SEQUENCE [LARGE SCALE GENOMIC DNA]</scope>
    <source>
        <strain evidence="5">CL2024</strain>
        <tissue evidence="5">Fresh tender leaves</tissue>
    </source>
</reference>
<dbReference type="Pfam" id="PF01582">
    <property type="entry name" value="TIR"/>
    <property type="match status" value="1"/>
</dbReference>
<dbReference type="InterPro" id="IPR027417">
    <property type="entry name" value="P-loop_NTPase"/>
</dbReference>
<evidence type="ECO:0000259" key="4">
    <source>
        <dbReference type="PROSITE" id="PS50104"/>
    </source>
</evidence>
<dbReference type="PRINTS" id="PR00364">
    <property type="entry name" value="DISEASERSIST"/>
</dbReference>
<dbReference type="EMBL" id="JBJKBG010000011">
    <property type="protein sequence ID" value="KAL3714777.1"/>
    <property type="molecule type" value="Genomic_DNA"/>
</dbReference>
<keyword evidence="3" id="KW-0611">Plant defense</keyword>
<dbReference type="SUPFAM" id="SSF52540">
    <property type="entry name" value="P-loop containing nucleoside triphosphate hydrolases"/>
    <property type="match status" value="1"/>
</dbReference>
<dbReference type="Pfam" id="PF00931">
    <property type="entry name" value="NB-ARC"/>
    <property type="match status" value="1"/>
</dbReference>
<dbReference type="InterPro" id="IPR055414">
    <property type="entry name" value="LRR_R13L4/SHOC2-like"/>
</dbReference>
<dbReference type="InterPro" id="IPR042197">
    <property type="entry name" value="Apaf_helical"/>
</dbReference>
<dbReference type="InterPro" id="IPR002182">
    <property type="entry name" value="NB-ARC"/>
</dbReference>
<evidence type="ECO:0000256" key="2">
    <source>
        <dbReference type="ARBA" id="ARBA00022737"/>
    </source>
</evidence>
<dbReference type="InterPro" id="IPR035897">
    <property type="entry name" value="Toll_tir_struct_dom_sf"/>
</dbReference>
<dbReference type="GO" id="GO:0051707">
    <property type="term" value="P:response to other organism"/>
    <property type="evidence" value="ECO:0007669"/>
    <property type="project" value="UniProtKB-ARBA"/>
</dbReference>
<keyword evidence="1" id="KW-0433">Leucine-rich repeat</keyword>
<proteinExistence type="predicted"/>
<evidence type="ECO:0000313" key="5">
    <source>
        <dbReference type="EMBL" id="KAL3714777.1"/>
    </source>
</evidence>
<accession>A0ABD3IMC4</accession>
<dbReference type="AlphaFoldDB" id="A0ABD3IMC4"/>
<evidence type="ECO:0000313" key="6">
    <source>
        <dbReference type="Proteomes" id="UP001634007"/>
    </source>
</evidence>
<dbReference type="Proteomes" id="UP001634007">
    <property type="component" value="Unassembled WGS sequence"/>
</dbReference>
<dbReference type="Gene3D" id="3.40.50.300">
    <property type="entry name" value="P-loop containing nucleotide triphosphate hydrolases"/>
    <property type="match status" value="1"/>
</dbReference>
<comment type="caution">
    <text evidence="5">The sequence shown here is derived from an EMBL/GenBank/DDBJ whole genome shotgun (WGS) entry which is preliminary data.</text>
</comment>
<dbReference type="Gene3D" id="3.80.10.10">
    <property type="entry name" value="Ribonuclease Inhibitor"/>
    <property type="match status" value="2"/>
</dbReference>
<sequence>MAREEANSGTAIGGDFDVFLSFRGPDTRNTFTDCLYVFMRKAGIRIFRDDEELRPGEKISEILRAVESSHIYIPIFSKNYASSRWCLRELTHMVESYGQSPKKQILPIFYDVDPWDVKLETELYRSALMKHEEDLGCTEVEPWKEALTTVARIKGWHMKDQRQGEVIDDVIKKVSHMIIIRKRDLPTYLVGIDDRIEDIEKLLNHGDTGDVRFVIIHGMGGIGKTTLAKAIFNELFYGFEGHSFLSNILESSPCHGIVKMQRKLVADLFNFSLPETFDFEDVNNMIRNRLPNKRVLLVFDGMDENDQFMQLAKHCTSCGPGSRIIITTRDKCVFPKIKAEELEENILTRYRKIFLYEMKEMHFDHALQLFKKLAINTDSALFDLYDLSREAVALTGGLPLAIEVIGSHLHTISKAKWKSTLKKMKEIPHEEVQRKLKISYDALGHETKQIFLDIACFFVNKKITDAMYMWEACDLFPEVEIDVLINKSLIKIVDHDRIWIHEQLRDLGREIVRQESIGKPGDRSRLWFLKMALNIVQAKKGTENVVALTLWRSSHNFTREDFANLINARFLELDGGNFIGNFEDILPELRWLCWQNCPPKLQANNFVLNHLVVLKLSGNIIIEEWSGWVKMMVASKLKVLNLARSKSLIKTPCFSEFMSLERLILKDISSLAEIDRSIGKLEQLIYLKIKWCPCLRELPEEIGCLTALRELILIQSCSVCYLPDSIGNLRHLSRLIVEDTGLVKLPDTIKGLVDLEHLCLADCRSLNSLSDAVGELKSLTHLDLSGTTIEELPPSLWDLEVLTLLMDRSKIETQVMRYRLLMEELEHCLDWKKSLRRRGPFKTARFSIRLPGYPIEILIQGQRTIAAPGFHEHHLSGRCPSKILASIFYRHDVSSIYIDVEVPLRDTGLMSSSQPILYLKNLILMLVFWLERKWVSKWMHDLQGAQDVLLSLEFCNHCMCITSENRGFSPSPPCLEDFDRFPQLFLRFSMTLYEPGHSPQFGRRVKHLELVTKSSHPIVGSAVWTLPRWREKLLYYIERWDS</sequence>
<dbReference type="InterPro" id="IPR036390">
    <property type="entry name" value="WH_DNA-bd_sf"/>
</dbReference>
<dbReference type="InterPro" id="IPR058192">
    <property type="entry name" value="WHD_ROQ1-like"/>
</dbReference>
<evidence type="ECO:0000256" key="3">
    <source>
        <dbReference type="ARBA" id="ARBA00022821"/>
    </source>
</evidence>
<dbReference type="Pfam" id="PF23282">
    <property type="entry name" value="WHD_ROQ1"/>
    <property type="match status" value="1"/>
</dbReference>
<dbReference type="SUPFAM" id="SSF52200">
    <property type="entry name" value="Toll/Interleukin receptor TIR domain"/>
    <property type="match status" value="1"/>
</dbReference>
<name>A0ABD3IMC4_EUCGL</name>
<dbReference type="Pfam" id="PF23598">
    <property type="entry name" value="LRR_14"/>
    <property type="match status" value="1"/>
</dbReference>
<gene>
    <name evidence="5" type="ORF">ACJRO7_006645</name>
</gene>